<accession>A0AAE8VXN0</accession>
<name>A0AAE8VXN0_9ACTN</name>
<protein>
    <submittedName>
        <fullName evidence="2">Uncharacterized protein</fullName>
    </submittedName>
</protein>
<dbReference type="Proteomes" id="UP000318720">
    <property type="component" value="Unassembled WGS sequence"/>
</dbReference>
<evidence type="ECO:0000313" key="2">
    <source>
        <dbReference type="EMBL" id="TQE21953.1"/>
    </source>
</evidence>
<sequence>MNTEINHLVGQASPYLTAAVIAYGSGVLTREESAAVEATADIGHRMLRAAWHHRDEQGRAALESAVADAAAEPEDDDAAGALRQQIKKALREDAELRRELTSLLPTPTGDAGGTTVTASGPRSIAAGGNIGVAITGDGHTAPRSS</sequence>
<organism evidence="2 3">
    <name type="scientific">Streptomyces ipomoeae</name>
    <dbReference type="NCBI Taxonomy" id="103232"/>
    <lineage>
        <taxon>Bacteria</taxon>
        <taxon>Bacillati</taxon>
        <taxon>Actinomycetota</taxon>
        <taxon>Actinomycetes</taxon>
        <taxon>Kitasatosporales</taxon>
        <taxon>Streptomycetaceae</taxon>
        <taxon>Streptomyces</taxon>
    </lineage>
</organism>
<feature type="region of interest" description="Disordered" evidence="1">
    <location>
        <begin position="60"/>
        <end position="79"/>
    </location>
</feature>
<dbReference type="RefSeq" id="WP_141585335.1">
    <property type="nucleotide sequence ID" value="NZ_SPAY01000123.1"/>
</dbReference>
<comment type="caution">
    <text evidence="2">The sequence shown here is derived from an EMBL/GenBank/DDBJ whole genome shotgun (WGS) entry which is preliminary data.</text>
</comment>
<dbReference type="EMBL" id="SPAZ01000287">
    <property type="protein sequence ID" value="TQE21953.1"/>
    <property type="molecule type" value="Genomic_DNA"/>
</dbReference>
<proteinExistence type="predicted"/>
<evidence type="ECO:0000313" key="3">
    <source>
        <dbReference type="Proteomes" id="UP000318720"/>
    </source>
</evidence>
<dbReference type="AlphaFoldDB" id="A0AAE8VXN0"/>
<reference evidence="2 3" key="1">
    <citation type="submission" date="2019-03" db="EMBL/GenBank/DDBJ databases">
        <title>Comparative genomic analyses of the sweetpotato soil rot pathogen, Streptomyces ipomoeae.</title>
        <authorList>
            <person name="Ruschel Soares N."/>
            <person name="Badger J.H."/>
            <person name="Huguet-Tapia J.C."/>
            <person name="Clark C.A."/>
            <person name="Pettis G.S."/>
        </authorList>
    </citation>
    <scope>NUCLEOTIDE SEQUENCE [LARGE SCALE GENOMIC DNA]</scope>
    <source>
        <strain evidence="2 3">88-35</strain>
    </source>
</reference>
<gene>
    <name evidence="2" type="ORF">Sipo8835_36760</name>
</gene>
<feature type="compositionally biased region" description="Low complexity" evidence="1">
    <location>
        <begin position="60"/>
        <end position="70"/>
    </location>
</feature>
<evidence type="ECO:0000256" key="1">
    <source>
        <dbReference type="SAM" id="MobiDB-lite"/>
    </source>
</evidence>
<feature type="region of interest" description="Disordered" evidence="1">
    <location>
        <begin position="99"/>
        <end position="145"/>
    </location>
</feature>